<dbReference type="PANTHER" id="PTHR43877">
    <property type="entry name" value="AMINOALKYLPHOSPHONATE N-ACETYLTRANSFERASE-RELATED-RELATED"/>
    <property type="match status" value="1"/>
</dbReference>
<dbReference type="GO" id="GO:0016747">
    <property type="term" value="F:acyltransferase activity, transferring groups other than amino-acyl groups"/>
    <property type="evidence" value="ECO:0007669"/>
    <property type="project" value="InterPro"/>
</dbReference>
<protein>
    <recommendedName>
        <fullName evidence="3">N-acetyltransferase domain-containing protein</fullName>
    </recommendedName>
</protein>
<comment type="caution">
    <text evidence="4">The sequence shown here is derived from an EMBL/GenBank/DDBJ whole genome shotgun (WGS) entry which is preliminary data.</text>
</comment>
<keyword evidence="2" id="KW-0012">Acyltransferase</keyword>
<dbReference type="CDD" id="cd04301">
    <property type="entry name" value="NAT_SF"/>
    <property type="match status" value="1"/>
</dbReference>
<dbReference type="SUPFAM" id="SSF55729">
    <property type="entry name" value="Acyl-CoA N-acyltransferases (Nat)"/>
    <property type="match status" value="1"/>
</dbReference>
<dbReference type="Proteomes" id="UP000036449">
    <property type="component" value="Unassembled WGS sequence"/>
</dbReference>
<keyword evidence="1" id="KW-0808">Transferase</keyword>
<keyword evidence="5" id="KW-1185">Reference proteome</keyword>
<dbReference type="AlphaFoldDB" id="A0A0J6TFK4"/>
<dbReference type="OrthoDB" id="118465at2"/>
<dbReference type="Pfam" id="PF13508">
    <property type="entry name" value="Acetyltransf_7"/>
    <property type="match status" value="1"/>
</dbReference>
<evidence type="ECO:0000313" key="4">
    <source>
        <dbReference type="EMBL" id="KMO44724.1"/>
    </source>
</evidence>
<accession>A0A0J6TFK4</accession>
<evidence type="ECO:0000259" key="3">
    <source>
        <dbReference type="PROSITE" id="PS51186"/>
    </source>
</evidence>
<dbReference type="InterPro" id="IPR050832">
    <property type="entry name" value="Bact_Acetyltransf"/>
</dbReference>
<dbReference type="EMBL" id="LABZ01000011">
    <property type="protein sequence ID" value="KMO44724.1"/>
    <property type="molecule type" value="Genomic_DNA"/>
</dbReference>
<dbReference type="PATRIC" id="fig|1187852.3.peg.363"/>
<gene>
    <name evidence="4" type="ORF">VQ03_01775</name>
</gene>
<feature type="domain" description="N-acetyltransferase" evidence="3">
    <location>
        <begin position="5"/>
        <end position="167"/>
    </location>
</feature>
<dbReference type="Gene3D" id="3.40.630.30">
    <property type="match status" value="1"/>
</dbReference>
<evidence type="ECO:0000256" key="2">
    <source>
        <dbReference type="ARBA" id="ARBA00023315"/>
    </source>
</evidence>
<dbReference type="InterPro" id="IPR016181">
    <property type="entry name" value="Acyl_CoA_acyltransferase"/>
</dbReference>
<evidence type="ECO:0000256" key="1">
    <source>
        <dbReference type="ARBA" id="ARBA00022679"/>
    </source>
</evidence>
<reference evidence="4 5" key="1">
    <citation type="submission" date="2015-03" db="EMBL/GenBank/DDBJ databases">
        <title>Genome sequencing of Methylobacterium tarhaniae DSM 25844.</title>
        <authorList>
            <person name="Chaudhry V."/>
            <person name="Patil P.B."/>
        </authorList>
    </citation>
    <scope>NUCLEOTIDE SEQUENCE [LARGE SCALE GENOMIC DNA]</scope>
    <source>
        <strain evidence="4 5">DSM 25844</strain>
    </source>
</reference>
<dbReference type="InterPro" id="IPR000182">
    <property type="entry name" value="GNAT_dom"/>
</dbReference>
<evidence type="ECO:0000313" key="5">
    <source>
        <dbReference type="Proteomes" id="UP000036449"/>
    </source>
</evidence>
<sequence length="167" mass="17583">MPAPLTLRLADPEDGAAITALLAATYPVLMAAAYDTGILSRALPLMARANPALLASGSVHLAEASDQIIGCGGWTPQRPGTGGVEPGLGHLRHFAVHPASRGCGIGRALFGACRDQARGRGVDAFECYASLAAEPFYRALGFTPLALREIAMGDRIRFPAVWMRCRL</sequence>
<organism evidence="4 5">
    <name type="scientific">Methylobacterium tarhaniae</name>
    <dbReference type="NCBI Taxonomy" id="1187852"/>
    <lineage>
        <taxon>Bacteria</taxon>
        <taxon>Pseudomonadati</taxon>
        <taxon>Pseudomonadota</taxon>
        <taxon>Alphaproteobacteria</taxon>
        <taxon>Hyphomicrobiales</taxon>
        <taxon>Methylobacteriaceae</taxon>
        <taxon>Methylobacterium</taxon>
    </lineage>
</organism>
<proteinExistence type="predicted"/>
<dbReference type="PROSITE" id="PS51186">
    <property type="entry name" value="GNAT"/>
    <property type="match status" value="1"/>
</dbReference>
<name>A0A0J6TFK4_9HYPH</name>